<evidence type="ECO:0000256" key="1">
    <source>
        <dbReference type="ARBA" id="ARBA00004141"/>
    </source>
</evidence>
<sequence length="436" mass="51100">MSKNKPKTSEQKKKKTDNQIDTSEGNLTLIKNFLFKEFSNNKNDQKDPLFTEEQRQEISNDRKSIHNFFRVPYNFETSIFYGIVLVLDIFFHYLVIFPMKTIISIFKKIMKQGELTVEQKVNIILLTIWIVVIFVLKHINLYSMLSGIHKSQIKLMFLYNGLEVLDGVFTTFTQQTIDSLYVTVLESSKANGTKNMLSVAIDSLIAFFVILIHTTILFTSVVMIGISMTSKKLSMLPFLLSNNWIEFKQSILKKQNLKSMRNIFRDDCFERVKLYIFAFSVVAEDLASTEFDIEVERKNTLKWLIIAEFIVDWGKNAFVVKNNDYSPKIFKSFRNRLAALAWISHEQEDQCQYIDLIQRKMGFVMIPLTLLFFKVSIGNIWKNFPIKVAFLITCLLYLLFLIFYLAIKIFNLHLAQKYYKIFQSEKANKNVEKKND</sequence>
<feature type="transmembrane region" description="Helical" evidence="7">
    <location>
        <begin position="204"/>
        <end position="226"/>
    </location>
</feature>
<feature type="transmembrane region" description="Helical" evidence="7">
    <location>
        <begin position="79"/>
        <end position="99"/>
    </location>
</feature>
<evidence type="ECO:0000313" key="8">
    <source>
        <dbReference type="EMBL" id="KAJ3448736.1"/>
    </source>
</evidence>
<evidence type="ECO:0000313" key="9">
    <source>
        <dbReference type="Proteomes" id="UP001146793"/>
    </source>
</evidence>
<dbReference type="AlphaFoldDB" id="A0AAV8A6X3"/>
<dbReference type="GO" id="GO:0005789">
    <property type="term" value="C:endoplasmic reticulum membrane"/>
    <property type="evidence" value="ECO:0007669"/>
    <property type="project" value="TreeGrafter"/>
</dbReference>
<comment type="subcellular location">
    <subcellularLocation>
        <location evidence="1">Membrane</location>
        <topology evidence="1">Multi-pass membrane protein</topology>
    </subcellularLocation>
</comment>
<comment type="similarity">
    <text evidence="2">Belongs to the TAPT1 family.</text>
</comment>
<feature type="transmembrane region" description="Helical" evidence="7">
    <location>
        <begin position="387"/>
        <end position="407"/>
    </location>
</feature>
<accession>A0AAV8A6X3</accession>
<keyword evidence="4 7" id="KW-1133">Transmembrane helix</keyword>
<feature type="transmembrane region" description="Helical" evidence="7">
    <location>
        <begin position="362"/>
        <end position="381"/>
    </location>
</feature>
<dbReference type="Proteomes" id="UP001146793">
    <property type="component" value="Unassembled WGS sequence"/>
</dbReference>
<dbReference type="Pfam" id="PF05346">
    <property type="entry name" value="DUF747"/>
    <property type="match status" value="1"/>
</dbReference>
<dbReference type="InterPro" id="IPR008010">
    <property type="entry name" value="Tatp1"/>
</dbReference>
<organism evidence="8 9">
    <name type="scientific">Anaeramoeba flamelloides</name>
    <dbReference type="NCBI Taxonomy" id="1746091"/>
    <lineage>
        <taxon>Eukaryota</taxon>
        <taxon>Metamonada</taxon>
        <taxon>Anaeramoebidae</taxon>
        <taxon>Anaeramoeba</taxon>
    </lineage>
</organism>
<feature type="region of interest" description="Disordered" evidence="6">
    <location>
        <begin position="1"/>
        <end position="21"/>
    </location>
</feature>
<dbReference type="PANTHER" id="PTHR13317:SF4">
    <property type="entry name" value="TRANSMEMBRANE ANTERIOR POSTERIOR TRANSFORMATION PROTEIN 1 HOMOLOG"/>
    <property type="match status" value="1"/>
</dbReference>
<name>A0AAV8A6X3_9EUKA</name>
<proteinExistence type="inferred from homology"/>
<evidence type="ECO:0000256" key="5">
    <source>
        <dbReference type="ARBA" id="ARBA00023136"/>
    </source>
</evidence>
<protein>
    <submittedName>
        <fullName evidence="8">Uncharacterized protein</fullName>
    </submittedName>
</protein>
<evidence type="ECO:0000256" key="4">
    <source>
        <dbReference type="ARBA" id="ARBA00022989"/>
    </source>
</evidence>
<comment type="caution">
    <text evidence="8">The sequence shown here is derived from an EMBL/GenBank/DDBJ whole genome shotgun (WGS) entry which is preliminary data.</text>
</comment>
<keyword evidence="5 7" id="KW-0472">Membrane</keyword>
<feature type="transmembrane region" description="Helical" evidence="7">
    <location>
        <begin position="120"/>
        <end position="139"/>
    </location>
</feature>
<keyword evidence="3 7" id="KW-0812">Transmembrane</keyword>
<reference evidence="8" key="1">
    <citation type="submission" date="2022-08" db="EMBL/GenBank/DDBJ databases">
        <title>Novel sulphate-reducing endosymbionts in the free-living metamonad Anaeramoeba.</title>
        <authorList>
            <person name="Jerlstrom-Hultqvist J."/>
            <person name="Cepicka I."/>
            <person name="Gallot-Lavallee L."/>
            <person name="Salas-Leiva D."/>
            <person name="Curtis B.A."/>
            <person name="Zahonova K."/>
            <person name="Pipaliya S."/>
            <person name="Dacks J."/>
            <person name="Roger A.J."/>
        </authorList>
    </citation>
    <scope>NUCLEOTIDE SEQUENCE</scope>
    <source>
        <strain evidence="8">Busselton2</strain>
    </source>
</reference>
<dbReference type="EMBL" id="JANTQA010000015">
    <property type="protein sequence ID" value="KAJ3448736.1"/>
    <property type="molecule type" value="Genomic_DNA"/>
</dbReference>
<dbReference type="PANTHER" id="PTHR13317">
    <property type="entry name" value="TRANSMEMBRANE ANTERIOR POSTERIOR TRANSFORMATION PROTEIN 1 HOMOLOG"/>
    <property type="match status" value="1"/>
</dbReference>
<evidence type="ECO:0000256" key="3">
    <source>
        <dbReference type="ARBA" id="ARBA00022692"/>
    </source>
</evidence>
<evidence type="ECO:0000256" key="7">
    <source>
        <dbReference type="SAM" id="Phobius"/>
    </source>
</evidence>
<evidence type="ECO:0000256" key="2">
    <source>
        <dbReference type="ARBA" id="ARBA00008803"/>
    </source>
</evidence>
<evidence type="ECO:0000256" key="6">
    <source>
        <dbReference type="SAM" id="MobiDB-lite"/>
    </source>
</evidence>
<gene>
    <name evidence="8" type="ORF">M0812_01219</name>
</gene>